<feature type="compositionally biased region" description="Polar residues" evidence="9">
    <location>
        <begin position="13"/>
        <end position="34"/>
    </location>
</feature>
<dbReference type="InterPro" id="IPR003930">
    <property type="entry name" value="K_chnl_Ca-activ_BK_bsu"/>
</dbReference>
<keyword evidence="4 10" id="KW-1133">Transmembrane helix</keyword>
<evidence type="ECO:0000256" key="10">
    <source>
        <dbReference type="SAM" id="Phobius"/>
    </source>
</evidence>
<keyword evidence="8" id="KW-0407">Ion channel</keyword>
<evidence type="ECO:0000256" key="6">
    <source>
        <dbReference type="ARBA" id="ARBA00023136"/>
    </source>
</evidence>
<keyword evidence="12" id="KW-1185">Reference proteome</keyword>
<proteinExistence type="predicted"/>
<keyword evidence="5" id="KW-0406">Ion transport</keyword>
<dbReference type="EMBL" id="OU015569">
    <property type="protein sequence ID" value="CAG5096339.1"/>
    <property type="molecule type" value="Genomic_DNA"/>
</dbReference>
<dbReference type="Pfam" id="PF03185">
    <property type="entry name" value="CaKB"/>
    <property type="match status" value="1"/>
</dbReference>
<organism evidence="11 12">
    <name type="scientific">Oikopleura dioica</name>
    <name type="common">Tunicate</name>
    <dbReference type="NCBI Taxonomy" id="34765"/>
    <lineage>
        <taxon>Eukaryota</taxon>
        <taxon>Metazoa</taxon>
        <taxon>Chordata</taxon>
        <taxon>Tunicata</taxon>
        <taxon>Appendicularia</taxon>
        <taxon>Copelata</taxon>
        <taxon>Oikopleuridae</taxon>
        <taxon>Oikopleura</taxon>
    </lineage>
</organism>
<accession>A0ABN7SF68</accession>
<evidence type="ECO:0000256" key="4">
    <source>
        <dbReference type="ARBA" id="ARBA00022989"/>
    </source>
</evidence>
<sequence>MFLSSLVKRRGTQGHSFPSERTVSYEQRRTPTTTKKNRGPKMLNPYEVKLSPWRRLWVTIRSHESSQIIMASTMTLTIFSMMSLIWTSVTVIPWYVSRDYAEDSCKLVSIQGWPKRCEIPRNSSHLIGNQSRKCSEHICLQVHVSSANSSDHIILGDELELAGLCQPNCTKAFAGRTKCKTFLSETLPMVKQITDTPSFTCYTSFLESKYALKNKIYKKPFPWRVIFSIVIPVSGTVCGVGGMLIFICQNRGSLLSLTKL</sequence>
<gene>
    <name evidence="11" type="ORF">OKIOD_LOCUS6131</name>
</gene>
<evidence type="ECO:0000256" key="3">
    <source>
        <dbReference type="ARBA" id="ARBA00022692"/>
    </source>
</evidence>
<keyword evidence="3 10" id="KW-0812">Transmembrane</keyword>
<evidence type="ECO:0000256" key="7">
    <source>
        <dbReference type="ARBA" id="ARBA00023180"/>
    </source>
</evidence>
<feature type="transmembrane region" description="Helical" evidence="10">
    <location>
        <begin position="225"/>
        <end position="247"/>
    </location>
</feature>
<dbReference type="Proteomes" id="UP001158576">
    <property type="component" value="Chromosome XSR"/>
</dbReference>
<evidence type="ECO:0000313" key="12">
    <source>
        <dbReference type="Proteomes" id="UP001158576"/>
    </source>
</evidence>
<keyword evidence="2" id="KW-0813">Transport</keyword>
<evidence type="ECO:0000256" key="2">
    <source>
        <dbReference type="ARBA" id="ARBA00022448"/>
    </source>
</evidence>
<evidence type="ECO:0000313" key="11">
    <source>
        <dbReference type="EMBL" id="CAG5096339.1"/>
    </source>
</evidence>
<keyword evidence="6 10" id="KW-0472">Membrane</keyword>
<evidence type="ECO:0000256" key="1">
    <source>
        <dbReference type="ARBA" id="ARBA00004141"/>
    </source>
</evidence>
<feature type="transmembrane region" description="Helical" evidence="10">
    <location>
        <begin position="68"/>
        <end position="96"/>
    </location>
</feature>
<evidence type="ECO:0000256" key="8">
    <source>
        <dbReference type="ARBA" id="ARBA00023303"/>
    </source>
</evidence>
<evidence type="ECO:0000256" key="5">
    <source>
        <dbReference type="ARBA" id="ARBA00023065"/>
    </source>
</evidence>
<protein>
    <submittedName>
        <fullName evidence="11">Oidioi.mRNA.OKI2018_I69.XSR.g14573.t1.cds</fullName>
    </submittedName>
</protein>
<feature type="region of interest" description="Disordered" evidence="9">
    <location>
        <begin position="1"/>
        <end position="41"/>
    </location>
</feature>
<comment type="subcellular location">
    <subcellularLocation>
        <location evidence="1">Membrane</location>
        <topology evidence="1">Multi-pass membrane protein</topology>
    </subcellularLocation>
</comment>
<name>A0ABN7SF68_OIKDI</name>
<evidence type="ECO:0000256" key="9">
    <source>
        <dbReference type="SAM" id="MobiDB-lite"/>
    </source>
</evidence>
<reference evidence="11 12" key="1">
    <citation type="submission" date="2021-04" db="EMBL/GenBank/DDBJ databases">
        <authorList>
            <person name="Bliznina A."/>
        </authorList>
    </citation>
    <scope>NUCLEOTIDE SEQUENCE [LARGE SCALE GENOMIC DNA]</scope>
</reference>
<keyword evidence="7" id="KW-0325">Glycoprotein</keyword>